<dbReference type="InterPro" id="IPR004827">
    <property type="entry name" value="bZIP"/>
</dbReference>
<evidence type="ECO:0000256" key="3">
    <source>
        <dbReference type="ARBA" id="ARBA00023015"/>
    </source>
</evidence>
<feature type="region of interest" description="Disordered" evidence="7">
    <location>
        <begin position="198"/>
        <end position="290"/>
    </location>
</feature>
<organism evidence="9 10">
    <name type="scientific">Paramarasmius palmivorus</name>
    <dbReference type="NCBI Taxonomy" id="297713"/>
    <lineage>
        <taxon>Eukaryota</taxon>
        <taxon>Fungi</taxon>
        <taxon>Dikarya</taxon>
        <taxon>Basidiomycota</taxon>
        <taxon>Agaricomycotina</taxon>
        <taxon>Agaricomycetes</taxon>
        <taxon>Agaricomycetidae</taxon>
        <taxon>Agaricales</taxon>
        <taxon>Marasmiineae</taxon>
        <taxon>Marasmiaceae</taxon>
        <taxon>Paramarasmius</taxon>
    </lineage>
</organism>
<feature type="region of interest" description="Disordered" evidence="7">
    <location>
        <begin position="672"/>
        <end position="728"/>
    </location>
</feature>
<keyword evidence="6" id="KW-0539">Nucleus</keyword>
<dbReference type="SUPFAM" id="SSF57959">
    <property type="entry name" value="Leucine zipper domain"/>
    <property type="match status" value="1"/>
</dbReference>
<feature type="compositionally biased region" description="Low complexity" evidence="7">
    <location>
        <begin position="805"/>
        <end position="819"/>
    </location>
</feature>
<feature type="compositionally biased region" description="Polar residues" evidence="7">
    <location>
        <begin position="201"/>
        <end position="224"/>
    </location>
</feature>
<feature type="region of interest" description="Disordered" evidence="7">
    <location>
        <begin position="302"/>
        <end position="369"/>
    </location>
</feature>
<dbReference type="Proteomes" id="UP001383192">
    <property type="component" value="Unassembled WGS sequence"/>
</dbReference>
<dbReference type="GO" id="GO:0003700">
    <property type="term" value="F:DNA-binding transcription factor activity"/>
    <property type="evidence" value="ECO:0007669"/>
    <property type="project" value="InterPro"/>
</dbReference>
<feature type="compositionally biased region" description="Low complexity" evidence="7">
    <location>
        <begin position="310"/>
        <end position="332"/>
    </location>
</feature>
<sequence>MLVDNPVSFLSPPSSMTNNSDNDFSEFLNTELFASSSTLPPAAVSNASSTSPGSPGRSSSSRASSPSSLLTTPPQQPLLNTFPEIQDDPYGFGSFGSSASSSLFNFLGDEWKIDPGMGLDVLGGGLGMGLGGGGSGSGSGSGMGLSFGSGAYSATAFAPMSSGESDFLRAVAGAPNPSTVLSSTPATFNPEQMAIDPQLVGTPSDSTLQDEQSIPQRSVAPESTESVETDTEGATKKRATKKGFTTSQDSSTTLTITPVKVGGHGKSRKGTVQSGGVTKKQASPASATLSASVPITSTSSLLTAPAGAAVTTSTTKNKENVSSSKKAASKTESIADDDDKDDDDDLPADWRPPPEVFQKMTSKEKRQLRNKISARNFRVRRKEYINTLELDIAERDRLLQAIRSELGSTQSENLALRQEIATLKKALLEGRQPAIPSHSPTSTSSLLSPTSMVKGAGEGMNVNLNTVNAQALSIEDVPILNLPPPAPLPERSAAEELAARAAAKDTASAASVASSSLVTPNTHKDVSTAGQAAFWGGMSPVMGGVGFSGFGFGGGITPVHTVLMPELSSIGNMIGSGRRTEEELSVSKWVRDVVAANEAALAERQAAEATSDVRKRRLQENMNPTLNSDEDVEMERSNAAVGEFDNFVEGNAFTMKSMDAYRMQLWTRMAAQQNSNRHHHHEVVAPKPTSPASSVSSIPSPTSTNPKDKYHPDRISSPSPFVTSTPPQYPSPYLTSPHLPYANLGPKGNVLPSPTFNSNLRMGGMAGGLASQLKPHYFVSSNKPNLPSAPSSPRALSTLLAGKHTFSTTSGSGTGASKKQTPEQVRAQQQQMMYAAALATTASQTLLGKLGSAFWDAFSGGSSTSPTSAGAGKTHAFTGGAGSGRTWDADKVRKVLEGKAVVRVVDLDDIPTPVKKEQSSPVLAPSIARKAQEDAKKEDTCLTSMLEEKMKTLSLGKKH</sequence>
<dbReference type="SMART" id="SM00338">
    <property type="entry name" value="BRLZ"/>
    <property type="match status" value="1"/>
</dbReference>
<dbReference type="Gene3D" id="1.20.5.170">
    <property type="match status" value="1"/>
</dbReference>
<name>A0AAW0CG83_9AGAR</name>
<dbReference type="CDD" id="cd14810">
    <property type="entry name" value="bZIP_u1"/>
    <property type="match status" value="1"/>
</dbReference>
<feature type="compositionally biased region" description="Polar residues" evidence="7">
    <location>
        <begin position="243"/>
        <end position="256"/>
    </location>
</feature>
<feature type="region of interest" description="Disordered" evidence="7">
    <location>
        <begin position="39"/>
        <end position="84"/>
    </location>
</feature>
<accession>A0AAW0CG83</accession>
<feature type="region of interest" description="Disordered" evidence="7">
    <location>
        <begin position="1"/>
        <end position="23"/>
    </location>
</feature>
<evidence type="ECO:0000256" key="6">
    <source>
        <dbReference type="ARBA" id="ARBA00023242"/>
    </source>
</evidence>
<dbReference type="GO" id="GO:0005634">
    <property type="term" value="C:nucleus"/>
    <property type="evidence" value="ECO:0007669"/>
    <property type="project" value="UniProtKB-SubCell"/>
</dbReference>
<keyword evidence="3" id="KW-0805">Transcription regulation</keyword>
<comment type="subcellular location">
    <subcellularLocation>
        <location evidence="1">Nucleus</location>
    </subcellularLocation>
</comment>
<comment type="similarity">
    <text evidence="2">Belongs to the bZIP family.</text>
</comment>
<evidence type="ECO:0000256" key="4">
    <source>
        <dbReference type="ARBA" id="ARBA00023125"/>
    </source>
</evidence>
<dbReference type="EMBL" id="JAYKXP010000042">
    <property type="protein sequence ID" value="KAK7038895.1"/>
    <property type="molecule type" value="Genomic_DNA"/>
</dbReference>
<evidence type="ECO:0000256" key="5">
    <source>
        <dbReference type="ARBA" id="ARBA00023163"/>
    </source>
</evidence>
<evidence type="ECO:0000313" key="10">
    <source>
        <dbReference type="Proteomes" id="UP001383192"/>
    </source>
</evidence>
<protein>
    <recommendedName>
        <fullName evidence="8">BZIP domain-containing protein</fullName>
    </recommendedName>
</protein>
<feature type="domain" description="BZIP" evidence="8">
    <location>
        <begin position="360"/>
        <end position="423"/>
    </location>
</feature>
<keyword evidence="10" id="KW-1185">Reference proteome</keyword>
<feature type="compositionally biased region" description="Low complexity" evidence="7">
    <location>
        <begin position="47"/>
        <end position="73"/>
    </location>
</feature>
<evidence type="ECO:0000259" key="8">
    <source>
        <dbReference type="PROSITE" id="PS50217"/>
    </source>
</evidence>
<dbReference type="PROSITE" id="PS50217">
    <property type="entry name" value="BZIP"/>
    <property type="match status" value="1"/>
</dbReference>
<evidence type="ECO:0000313" key="9">
    <source>
        <dbReference type="EMBL" id="KAK7038895.1"/>
    </source>
</evidence>
<feature type="compositionally biased region" description="Low complexity" evidence="7">
    <location>
        <begin position="686"/>
        <end position="705"/>
    </location>
</feature>
<evidence type="ECO:0000256" key="2">
    <source>
        <dbReference type="ARBA" id="ARBA00007163"/>
    </source>
</evidence>
<gene>
    <name evidence="9" type="ORF">VNI00_010529</name>
</gene>
<comment type="caution">
    <text evidence="9">The sequence shown here is derived from an EMBL/GenBank/DDBJ whole genome shotgun (WGS) entry which is preliminary data.</text>
</comment>
<dbReference type="PANTHER" id="PTHR47416:SF8">
    <property type="entry name" value="BASIC-LEUCINE ZIPPER TRANSCRIPTION FACTOR E-RELATED"/>
    <property type="match status" value="1"/>
</dbReference>
<feature type="compositionally biased region" description="Polar residues" evidence="7">
    <location>
        <begin position="11"/>
        <end position="22"/>
    </location>
</feature>
<dbReference type="PROSITE" id="PS00036">
    <property type="entry name" value="BZIP_BASIC"/>
    <property type="match status" value="1"/>
</dbReference>
<feature type="compositionally biased region" description="Acidic residues" evidence="7">
    <location>
        <begin position="334"/>
        <end position="347"/>
    </location>
</feature>
<dbReference type="GO" id="GO:0003677">
    <property type="term" value="F:DNA binding"/>
    <property type="evidence" value="ECO:0007669"/>
    <property type="project" value="UniProtKB-KW"/>
</dbReference>
<keyword evidence="5" id="KW-0804">Transcription</keyword>
<feature type="region of interest" description="Disordered" evidence="7">
    <location>
        <begin position="914"/>
        <end position="937"/>
    </location>
</feature>
<dbReference type="AlphaFoldDB" id="A0AAW0CG83"/>
<dbReference type="InterPro" id="IPR046347">
    <property type="entry name" value="bZIP_sf"/>
</dbReference>
<feature type="compositionally biased region" description="Polar residues" evidence="7">
    <location>
        <begin position="270"/>
        <end position="290"/>
    </location>
</feature>
<dbReference type="PANTHER" id="PTHR47416">
    <property type="entry name" value="BASIC-LEUCINE ZIPPER TRANSCRIPTION FACTOR F-RELATED"/>
    <property type="match status" value="1"/>
</dbReference>
<evidence type="ECO:0000256" key="7">
    <source>
        <dbReference type="SAM" id="MobiDB-lite"/>
    </source>
</evidence>
<evidence type="ECO:0000256" key="1">
    <source>
        <dbReference type="ARBA" id="ARBA00004123"/>
    </source>
</evidence>
<feature type="compositionally biased region" description="Low complexity" evidence="7">
    <location>
        <begin position="716"/>
        <end position="726"/>
    </location>
</feature>
<keyword evidence="4" id="KW-0238">DNA-binding</keyword>
<feature type="region of interest" description="Disordered" evidence="7">
    <location>
        <begin position="805"/>
        <end position="827"/>
    </location>
</feature>
<reference evidence="9 10" key="1">
    <citation type="submission" date="2024-01" db="EMBL/GenBank/DDBJ databases">
        <title>A draft genome for a cacao thread blight-causing isolate of Paramarasmius palmivorus.</title>
        <authorList>
            <person name="Baruah I.K."/>
            <person name="Bukari Y."/>
            <person name="Amoako-Attah I."/>
            <person name="Meinhardt L.W."/>
            <person name="Bailey B.A."/>
            <person name="Cohen S.P."/>
        </authorList>
    </citation>
    <scope>NUCLEOTIDE SEQUENCE [LARGE SCALE GENOMIC DNA]</scope>
    <source>
        <strain evidence="9 10">GH-12</strain>
    </source>
</reference>
<proteinExistence type="inferred from homology"/>